<keyword evidence="10" id="KW-1185">Reference proteome</keyword>
<evidence type="ECO:0000256" key="3">
    <source>
        <dbReference type="ARBA" id="ARBA00018111"/>
    </source>
</evidence>
<evidence type="ECO:0000259" key="8">
    <source>
        <dbReference type="Pfam" id="PF21982"/>
    </source>
</evidence>
<evidence type="ECO:0000256" key="5">
    <source>
        <dbReference type="HAMAP-Rule" id="MF_01114"/>
    </source>
</evidence>
<dbReference type="Proteomes" id="UP000690515">
    <property type="component" value="Unassembled WGS sequence"/>
</dbReference>
<comment type="function">
    <text evidence="5">Modulates RecA activity.</text>
</comment>
<gene>
    <name evidence="5" type="primary">recX</name>
    <name evidence="9" type="ORF">KCG35_01770</name>
</gene>
<keyword evidence="4 5" id="KW-0963">Cytoplasm</keyword>
<dbReference type="Gene3D" id="1.10.10.10">
    <property type="entry name" value="Winged helix-like DNA-binding domain superfamily/Winged helix DNA-binding domain"/>
    <property type="match status" value="3"/>
</dbReference>
<dbReference type="InterPro" id="IPR053924">
    <property type="entry name" value="RecX_HTH_2nd"/>
</dbReference>
<comment type="subcellular location">
    <subcellularLocation>
        <location evidence="1 5">Cytoplasm</location>
    </subcellularLocation>
</comment>
<dbReference type="InterPro" id="IPR053925">
    <property type="entry name" value="RecX_HTH_3rd"/>
</dbReference>
<organism evidence="9 10">
    <name type="scientific">Zooshikella harenae</name>
    <dbReference type="NCBI Taxonomy" id="2827238"/>
    <lineage>
        <taxon>Bacteria</taxon>
        <taxon>Pseudomonadati</taxon>
        <taxon>Pseudomonadota</taxon>
        <taxon>Gammaproteobacteria</taxon>
        <taxon>Oceanospirillales</taxon>
        <taxon>Zooshikellaceae</taxon>
        <taxon>Zooshikella</taxon>
    </lineage>
</organism>
<dbReference type="InterPro" id="IPR003783">
    <property type="entry name" value="Regulatory_RecX"/>
</dbReference>
<accession>A0ABS5ZA53</accession>
<dbReference type="PANTHER" id="PTHR33602:SF1">
    <property type="entry name" value="REGULATORY PROTEIN RECX FAMILY PROTEIN"/>
    <property type="match status" value="1"/>
</dbReference>
<feature type="domain" description="RecX second three-helical" evidence="6">
    <location>
        <begin position="54"/>
        <end position="94"/>
    </location>
</feature>
<sequence length="147" mass="17251">MTISLAVLRQSALTLLARRDFSSAELTSRLRQKTTDENLIQQVIEQLLEKGWLDDHRAAASFVRQRIDRGHGPLRICQDMRARGFTGEMVEQTLEEQEPDWEEVALLAWQRKFSSIPKNDKEKAKQIRFLQYRGFSYDIIRCVLNRE</sequence>
<comment type="similarity">
    <text evidence="2 5">Belongs to the RecX family.</text>
</comment>
<feature type="domain" description="RecX third three-helical" evidence="7">
    <location>
        <begin position="102"/>
        <end position="144"/>
    </location>
</feature>
<dbReference type="Pfam" id="PF21981">
    <property type="entry name" value="RecX_HTH3"/>
    <property type="match status" value="1"/>
</dbReference>
<dbReference type="PANTHER" id="PTHR33602">
    <property type="entry name" value="REGULATORY PROTEIN RECX FAMILY PROTEIN"/>
    <property type="match status" value="1"/>
</dbReference>
<dbReference type="EMBL" id="JAGSOY010000002">
    <property type="protein sequence ID" value="MBU2709782.1"/>
    <property type="molecule type" value="Genomic_DNA"/>
</dbReference>
<proteinExistence type="inferred from homology"/>
<evidence type="ECO:0000256" key="2">
    <source>
        <dbReference type="ARBA" id="ARBA00009695"/>
    </source>
</evidence>
<evidence type="ECO:0000313" key="9">
    <source>
        <dbReference type="EMBL" id="MBU2709782.1"/>
    </source>
</evidence>
<name>A0ABS5ZA53_9GAMM</name>
<dbReference type="RefSeq" id="WP_215817943.1">
    <property type="nucleotide sequence ID" value="NZ_JAGSOY010000002.1"/>
</dbReference>
<reference evidence="9 10" key="1">
    <citation type="submission" date="2021-04" db="EMBL/GenBank/DDBJ databases">
        <authorList>
            <person name="Pira H."/>
            <person name="Risdian C."/>
            <person name="Wink J."/>
        </authorList>
    </citation>
    <scope>NUCLEOTIDE SEQUENCE [LARGE SCALE GENOMIC DNA]</scope>
    <source>
        <strain evidence="9 10">WH53</strain>
    </source>
</reference>
<dbReference type="Pfam" id="PF21982">
    <property type="entry name" value="RecX_HTH1"/>
    <property type="match status" value="1"/>
</dbReference>
<evidence type="ECO:0000313" key="10">
    <source>
        <dbReference type="Proteomes" id="UP000690515"/>
    </source>
</evidence>
<comment type="caution">
    <text evidence="9">The sequence shown here is derived from an EMBL/GenBank/DDBJ whole genome shotgun (WGS) entry which is preliminary data.</text>
</comment>
<dbReference type="InterPro" id="IPR036388">
    <property type="entry name" value="WH-like_DNA-bd_sf"/>
</dbReference>
<dbReference type="Pfam" id="PF02631">
    <property type="entry name" value="RecX_HTH2"/>
    <property type="match status" value="1"/>
</dbReference>
<evidence type="ECO:0000256" key="1">
    <source>
        <dbReference type="ARBA" id="ARBA00004496"/>
    </source>
</evidence>
<evidence type="ECO:0000256" key="4">
    <source>
        <dbReference type="ARBA" id="ARBA00022490"/>
    </source>
</evidence>
<evidence type="ECO:0000259" key="6">
    <source>
        <dbReference type="Pfam" id="PF02631"/>
    </source>
</evidence>
<dbReference type="InterPro" id="IPR053926">
    <property type="entry name" value="RecX_HTH_1st"/>
</dbReference>
<dbReference type="HAMAP" id="MF_01114">
    <property type="entry name" value="RecX"/>
    <property type="match status" value="1"/>
</dbReference>
<protein>
    <recommendedName>
        <fullName evidence="3 5">Regulatory protein RecX</fullName>
    </recommendedName>
</protein>
<feature type="domain" description="RecX first three-helical" evidence="8">
    <location>
        <begin position="9"/>
        <end position="47"/>
    </location>
</feature>
<evidence type="ECO:0000259" key="7">
    <source>
        <dbReference type="Pfam" id="PF21981"/>
    </source>
</evidence>